<feature type="transmembrane region" description="Helical" evidence="1">
    <location>
        <begin position="108"/>
        <end position="126"/>
    </location>
</feature>
<organism evidence="2 3">
    <name type="scientific">Gordonia caeni</name>
    <dbReference type="NCBI Taxonomy" id="1007097"/>
    <lineage>
        <taxon>Bacteria</taxon>
        <taxon>Bacillati</taxon>
        <taxon>Actinomycetota</taxon>
        <taxon>Actinomycetes</taxon>
        <taxon>Mycobacteriales</taxon>
        <taxon>Gordoniaceae</taxon>
        <taxon>Gordonia</taxon>
    </lineage>
</organism>
<gene>
    <name evidence="2" type="ORF">GCM10022231_08780</name>
</gene>
<keyword evidence="1" id="KW-1133">Transmembrane helix</keyword>
<feature type="transmembrane region" description="Helical" evidence="1">
    <location>
        <begin position="85"/>
        <end position="102"/>
    </location>
</feature>
<accession>A0ABP7NT96</accession>
<sequence>MTGVHWWQWWRHPPRNDASTIIGMQTRGAAVLAAVVVVVPGVLGWATGDVGRPWLYLLAMVLIAGAALVLLAAPGDPLDRRATAVAVLVPSVALVAGVYSAASSSAQAGTAVIGNLGGIVLAFACIRGRVVTAWAGLALSAVVTLVVDGLDGPQPAMVETVLPNVAVLVMATFFATVAWPRAKQIYALRHQTERQSAAEAAERAAIAVRAQQLEYLDERARPLLLRIAAGPIDTQVVAECGLVEAALRDGIRAPALDVPIITEAAWAARARGARVLLLDDRAPRGGDGAEPLEALHAAAVAALDRAGAGCDVTVRVLPSGRSRLATLTVDRGDGLQRWEFGHDGRLLTG</sequence>
<reference evidence="3" key="1">
    <citation type="journal article" date="2019" name="Int. J. Syst. Evol. Microbiol.">
        <title>The Global Catalogue of Microorganisms (GCM) 10K type strain sequencing project: providing services to taxonomists for standard genome sequencing and annotation.</title>
        <authorList>
            <consortium name="The Broad Institute Genomics Platform"/>
            <consortium name="The Broad Institute Genome Sequencing Center for Infectious Disease"/>
            <person name="Wu L."/>
            <person name="Ma J."/>
        </authorList>
    </citation>
    <scope>NUCLEOTIDE SEQUENCE [LARGE SCALE GENOMIC DNA]</scope>
    <source>
        <strain evidence="3">JCM 16923</strain>
    </source>
</reference>
<keyword evidence="1" id="KW-0812">Transmembrane</keyword>
<name>A0ABP7NT96_9ACTN</name>
<protein>
    <recommendedName>
        <fullName evidence="4">Integral membrane protein</fullName>
    </recommendedName>
</protein>
<proteinExistence type="predicted"/>
<evidence type="ECO:0000313" key="3">
    <source>
        <dbReference type="Proteomes" id="UP001418444"/>
    </source>
</evidence>
<comment type="caution">
    <text evidence="2">The sequence shown here is derived from an EMBL/GenBank/DDBJ whole genome shotgun (WGS) entry which is preliminary data.</text>
</comment>
<dbReference type="Proteomes" id="UP001418444">
    <property type="component" value="Unassembled WGS sequence"/>
</dbReference>
<feature type="transmembrane region" description="Helical" evidence="1">
    <location>
        <begin position="29"/>
        <end position="48"/>
    </location>
</feature>
<evidence type="ECO:0000256" key="1">
    <source>
        <dbReference type="SAM" id="Phobius"/>
    </source>
</evidence>
<evidence type="ECO:0008006" key="4">
    <source>
        <dbReference type="Google" id="ProtNLM"/>
    </source>
</evidence>
<feature type="transmembrane region" description="Helical" evidence="1">
    <location>
        <begin position="54"/>
        <end position="73"/>
    </location>
</feature>
<feature type="transmembrane region" description="Helical" evidence="1">
    <location>
        <begin position="133"/>
        <end position="150"/>
    </location>
</feature>
<keyword evidence="3" id="KW-1185">Reference proteome</keyword>
<feature type="transmembrane region" description="Helical" evidence="1">
    <location>
        <begin position="162"/>
        <end position="179"/>
    </location>
</feature>
<dbReference type="RefSeq" id="WP_344780990.1">
    <property type="nucleotide sequence ID" value="NZ_BAAAZW010000002.1"/>
</dbReference>
<evidence type="ECO:0000313" key="2">
    <source>
        <dbReference type="EMBL" id="GAA3952888.1"/>
    </source>
</evidence>
<dbReference type="EMBL" id="BAAAZW010000002">
    <property type="protein sequence ID" value="GAA3952888.1"/>
    <property type="molecule type" value="Genomic_DNA"/>
</dbReference>
<keyword evidence="1" id="KW-0472">Membrane</keyword>